<dbReference type="InterPro" id="IPR036640">
    <property type="entry name" value="ABC1_TM_sf"/>
</dbReference>
<proteinExistence type="predicted"/>
<evidence type="ECO:0000256" key="4">
    <source>
        <dbReference type="ARBA" id="ARBA00023136"/>
    </source>
</evidence>
<evidence type="ECO:0000256" key="2">
    <source>
        <dbReference type="ARBA" id="ARBA00022692"/>
    </source>
</evidence>
<dbReference type="EMBL" id="PQFF01000069">
    <property type="protein sequence ID" value="RHZ85021.1"/>
    <property type="molecule type" value="Genomic_DNA"/>
</dbReference>
<accession>A0A397JAI1</accession>
<dbReference type="InterPro" id="IPR039421">
    <property type="entry name" value="Type_1_exporter"/>
</dbReference>
<dbReference type="Pfam" id="PF00664">
    <property type="entry name" value="ABC_membrane"/>
    <property type="match status" value="1"/>
</dbReference>
<keyword evidence="8" id="KW-1185">Reference proteome</keyword>
<name>A0A397JAI1_9GLOM</name>
<gene>
    <name evidence="7" type="ORF">Glove_73g32</name>
</gene>
<reference evidence="7 8" key="1">
    <citation type="submission" date="2018-08" db="EMBL/GenBank/DDBJ databases">
        <title>Genome and evolution of the arbuscular mycorrhizal fungus Diversispora epigaea (formerly Glomus versiforme) and its bacterial endosymbionts.</title>
        <authorList>
            <person name="Sun X."/>
            <person name="Fei Z."/>
            <person name="Harrison M."/>
        </authorList>
    </citation>
    <scope>NUCLEOTIDE SEQUENCE [LARGE SCALE GENOMIC DNA]</scope>
    <source>
        <strain evidence="7 8">IT104</strain>
    </source>
</reference>
<evidence type="ECO:0000313" key="8">
    <source>
        <dbReference type="Proteomes" id="UP000266861"/>
    </source>
</evidence>
<sequence>MGCLVYTDGRISRKIREKYLRAILRQNIAYFDKIGASEVTARITHLIQDGISEKFAMLYFCQFVIAFVIAFTKNWKMTFVICCLIPLVSITSGIVNKLTAVFMRRSSDFYILAFGTQKKISKLCDYHIKAVEGRKKSIASGAEVAFWYGTNLVLDASAKFFETIYRVPLIDIESEEGEKIKVKEAEENSDLLNSSMIPPEDKVIKNKQDIILEEEDHHLGRVITNLSASSAILSERKADLEAGMKLKHDYEYTT</sequence>
<keyword evidence="2 5" id="KW-0812">Transmembrane</keyword>
<dbReference type="GO" id="GO:0005524">
    <property type="term" value="F:ATP binding"/>
    <property type="evidence" value="ECO:0007669"/>
    <property type="project" value="InterPro"/>
</dbReference>
<dbReference type="GO" id="GO:0140359">
    <property type="term" value="F:ABC-type transporter activity"/>
    <property type="evidence" value="ECO:0007669"/>
    <property type="project" value="InterPro"/>
</dbReference>
<dbReference type="AlphaFoldDB" id="A0A397JAI1"/>
<feature type="transmembrane region" description="Helical" evidence="5">
    <location>
        <begin position="77"/>
        <end position="95"/>
    </location>
</feature>
<evidence type="ECO:0000259" key="6">
    <source>
        <dbReference type="PROSITE" id="PS50929"/>
    </source>
</evidence>
<dbReference type="SUPFAM" id="SSF90123">
    <property type="entry name" value="ABC transporter transmembrane region"/>
    <property type="match status" value="1"/>
</dbReference>
<evidence type="ECO:0000256" key="5">
    <source>
        <dbReference type="SAM" id="Phobius"/>
    </source>
</evidence>
<feature type="transmembrane region" description="Helical" evidence="5">
    <location>
        <begin position="55"/>
        <end position="71"/>
    </location>
</feature>
<dbReference type="PANTHER" id="PTHR24222">
    <property type="entry name" value="ABC TRANSPORTER B FAMILY"/>
    <property type="match status" value="1"/>
</dbReference>
<dbReference type="PROSITE" id="PS50929">
    <property type="entry name" value="ABC_TM1F"/>
    <property type="match status" value="1"/>
</dbReference>
<keyword evidence="3 5" id="KW-1133">Transmembrane helix</keyword>
<dbReference type="Proteomes" id="UP000266861">
    <property type="component" value="Unassembled WGS sequence"/>
</dbReference>
<evidence type="ECO:0000256" key="1">
    <source>
        <dbReference type="ARBA" id="ARBA00004141"/>
    </source>
</evidence>
<evidence type="ECO:0000256" key="3">
    <source>
        <dbReference type="ARBA" id="ARBA00022989"/>
    </source>
</evidence>
<comment type="caution">
    <text evidence="7">The sequence shown here is derived from an EMBL/GenBank/DDBJ whole genome shotgun (WGS) entry which is preliminary data.</text>
</comment>
<feature type="domain" description="ABC transmembrane type-1" evidence="6">
    <location>
        <begin position="3"/>
        <end position="108"/>
    </location>
</feature>
<dbReference type="InterPro" id="IPR011527">
    <property type="entry name" value="ABC1_TM_dom"/>
</dbReference>
<keyword evidence="4 5" id="KW-0472">Membrane</keyword>
<dbReference type="STRING" id="1348612.A0A397JAI1"/>
<dbReference type="OrthoDB" id="2414416at2759"/>
<organism evidence="7 8">
    <name type="scientific">Diversispora epigaea</name>
    <dbReference type="NCBI Taxonomy" id="1348612"/>
    <lineage>
        <taxon>Eukaryota</taxon>
        <taxon>Fungi</taxon>
        <taxon>Fungi incertae sedis</taxon>
        <taxon>Mucoromycota</taxon>
        <taxon>Glomeromycotina</taxon>
        <taxon>Glomeromycetes</taxon>
        <taxon>Diversisporales</taxon>
        <taxon>Diversisporaceae</taxon>
        <taxon>Diversispora</taxon>
    </lineage>
</organism>
<comment type="subcellular location">
    <subcellularLocation>
        <location evidence="1">Membrane</location>
        <topology evidence="1">Multi-pass membrane protein</topology>
    </subcellularLocation>
</comment>
<dbReference type="GO" id="GO:0005886">
    <property type="term" value="C:plasma membrane"/>
    <property type="evidence" value="ECO:0007669"/>
    <property type="project" value="TreeGrafter"/>
</dbReference>
<evidence type="ECO:0000313" key="7">
    <source>
        <dbReference type="EMBL" id="RHZ85021.1"/>
    </source>
</evidence>
<dbReference type="Gene3D" id="1.20.1560.10">
    <property type="entry name" value="ABC transporter type 1, transmembrane domain"/>
    <property type="match status" value="1"/>
</dbReference>
<dbReference type="PANTHER" id="PTHR24222:SF76">
    <property type="entry name" value="MYCOBACTIN IMPORT ATP-BINDING_PERMEASE PROTEIN IRTB"/>
    <property type="match status" value="1"/>
</dbReference>
<protein>
    <recommendedName>
        <fullName evidence="6">ABC transmembrane type-1 domain-containing protein</fullName>
    </recommendedName>
</protein>